<name>X1FQ48_9ZZZZ</name>
<evidence type="ECO:0000313" key="1">
    <source>
        <dbReference type="EMBL" id="GAH22893.1"/>
    </source>
</evidence>
<sequence length="37" mass="4536">MCEYCTEHGEGKKWYLQMKNYSDELLHQELSSRQKEI</sequence>
<comment type="caution">
    <text evidence="1">The sequence shown here is derived from an EMBL/GenBank/DDBJ whole genome shotgun (WGS) entry which is preliminary data.</text>
</comment>
<gene>
    <name evidence="1" type="ORF">S03H2_09299</name>
</gene>
<accession>X1FQ48</accession>
<proteinExistence type="predicted"/>
<organism evidence="1">
    <name type="scientific">marine sediment metagenome</name>
    <dbReference type="NCBI Taxonomy" id="412755"/>
    <lineage>
        <taxon>unclassified sequences</taxon>
        <taxon>metagenomes</taxon>
        <taxon>ecological metagenomes</taxon>
    </lineage>
</organism>
<reference evidence="1" key="1">
    <citation type="journal article" date="2014" name="Front. Microbiol.">
        <title>High frequency of phylogenetically diverse reductive dehalogenase-homologous genes in deep subseafloor sedimentary metagenomes.</title>
        <authorList>
            <person name="Kawai M."/>
            <person name="Futagami T."/>
            <person name="Toyoda A."/>
            <person name="Takaki Y."/>
            <person name="Nishi S."/>
            <person name="Hori S."/>
            <person name="Arai W."/>
            <person name="Tsubouchi T."/>
            <person name="Morono Y."/>
            <person name="Uchiyama I."/>
            <person name="Ito T."/>
            <person name="Fujiyama A."/>
            <person name="Inagaki F."/>
            <person name="Takami H."/>
        </authorList>
    </citation>
    <scope>NUCLEOTIDE SEQUENCE</scope>
    <source>
        <strain evidence="1">Expedition CK06-06</strain>
    </source>
</reference>
<protein>
    <submittedName>
        <fullName evidence="1">Uncharacterized protein</fullName>
    </submittedName>
</protein>
<feature type="non-terminal residue" evidence="1">
    <location>
        <position position="37"/>
    </location>
</feature>
<dbReference type="AlphaFoldDB" id="X1FQ48"/>
<dbReference type="EMBL" id="BARU01004694">
    <property type="protein sequence ID" value="GAH22893.1"/>
    <property type="molecule type" value="Genomic_DNA"/>
</dbReference>